<protein>
    <recommendedName>
        <fullName evidence="3">DUF1579 domain-containing protein</fullName>
    </recommendedName>
</protein>
<proteinExistence type="predicted"/>
<reference evidence="2" key="1">
    <citation type="journal article" date="2019" name="Int. J. Syst. Evol. Microbiol.">
        <title>The Global Catalogue of Microorganisms (GCM) 10K type strain sequencing project: providing services to taxonomists for standard genome sequencing and annotation.</title>
        <authorList>
            <consortium name="The Broad Institute Genomics Platform"/>
            <consortium name="The Broad Institute Genome Sequencing Center for Infectious Disease"/>
            <person name="Wu L."/>
            <person name="Ma J."/>
        </authorList>
    </citation>
    <scope>NUCLEOTIDE SEQUENCE [LARGE SCALE GENOMIC DNA]</scope>
    <source>
        <strain evidence="2">CGMCC 4.7144</strain>
    </source>
</reference>
<dbReference type="RefSeq" id="WP_377506496.1">
    <property type="nucleotide sequence ID" value="NZ_JBHSQS010000003.1"/>
</dbReference>
<sequence>MTGSEALIPNPALRPFEVLVGEWRTTGTHPMVPDTTLHGRTSFSWHDGGAFLLMRSEMDESEIPSGVAVFGSDDAAATFVMIYFDQRGVSRKYDVTLTGNQLVWARDEAGFAQRNTLVIDEGGSRMVGIGEMSRAGGDWERDLSLTYERIK</sequence>
<name>A0ABW1H1S8_9ACTN</name>
<organism evidence="1 2">
    <name type="scientific">Micromonospora vulcania</name>
    <dbReference type="NCBI Taxonomy" id="1441873"/>
    <lineage>
        <taxon>Bacteria</taxon>
        <taxon>Bacillati</taxon>
        <taxon>Actinomycetota</taxon>
        <taxon>Actinomycetes</taxon>
        <taxon>Micromonosporales</taxon>
        <taxon>Micromonosporaceae</taxon>
        <taxon>Micromonospora</taxon>
    </lineage>
</organism>
<gene>
    <name evidence="1" type="ORF">ACFQGL_05850</name>
</gene>
<evidence type="ECO:0008006" key="3">
    <source>
        <dbReference type="Google" id="ProtNLM"/>
    </source>
</evidence>
<dbReference type="EMBL" id="JBHSQS010000003">
    <property type="protein sequence ID" value="MFC5922863.1"/>
    <property type="molecule type" value="Genomic_DNA"/>
</dbReference>
<accession>A0ABW1H1S8</accession>
<evidence type="ECO:0000313" key="1">
    <source>
        <dbReference type="EMBL" id="MFC5922863.1"/>
    </source>
</evidence>
<dbReference type="Proteomes" id="UP001596226">
    <property type="component" value="Unassembled WGS sequence"/>
</dbReference>
<keyword evidence="2" id="KW-1185">Reference proteome</keyword>
<evidence type="ECO:0000313" key="2">
    <source>
        <dbReference type="Proteomes" id="UP001596226"/>
    </source>
</evidence>
<comment type="caution">
    <text evidence="1">The sequence shown here is derived from an EMBL/GenBank/DDBJ whole genome shotgun (WGS) entry which is preliminary data.</text>
</comment>